<dbReference type="Gene3D" id="1.10.287.1490">
    <property type="match status" value="1"/>
</dbReference>
<reference evidence="3 4" key="1">
    <citation type="submission" date="2010-08" db="EMBL/GenBank/DDBJ databases">
        <authorList>
            <person name="Durkin A.S."/>
            <person name="Madupu R."/>
            <person name="Torralba M."/>
            <person name="Gillis M."/>
            <person name="Methe B."/>
            <person name="Sutton G."/>
            <person name="Nelson K.E."/>
        </authorList>
    </citation>
    <scope>NUCLEOTIDE SEQUENCE [LARGE SCALE GENOMIC DNA]</scope>
    <source>
        <strain evidence="3 4">PB189-T1-4</strain>
    </source>
</reference>
<accession>A0ABP2J631</accession>
<organism evidence="3 4">
    <name type="scientific">Fannyhessea vaginae PB189-T1-4</name>
    <dbReference type="NCBI Taxonomy" id="866774"/>
    <lineage>
        <taxon>Bacteria</taxon>
        <taxon>Bacillati</taxon>
        <taxon>Actinomycetota</taxon>
        <taxon>Coriobacteriia</taxon>
        <taxon>Coriobacteriales</taxon>
        <taxon>Atopobiaceae</taxon>
        <taxon>Fannyhessea</taxon>
    </lineage>
</organism>
<evidence type="ECO:0000313" key="3">
    <source>
        <dbReference type="EMBL" id="EFL44704.1"/>
    </source>
</evidence>
<gene>
    <name evidence="3" type="ORF">HMPREF9248_0785</name>
</gene>
<sequence>MQEYTALMQLQELDLEMFRHTNRLDHLPQRAKLDACTKAARKLKKECTILVGHAKDAASALADNAAAHAATMEKIEQVKEQTKLHKSDYRALEDDQAQLVHLAKRKEKLSFDRKGLQAHQQTCTKALENAQKLAQTLAAQAQDLTRSYKQDKRAIKQALDALEKKRIQLVHEISDEHMRAYNDAAARFQGLAVEELVGNIPTVCRIKLQPSLYNQIRNTNGIACCPYCHRILILPSDTDAPTTDK</sequence>
<dbReference type="InterPro" id="IPR003743">
    <property type="entry name" value="Zf-RING_7"/>
</dbReference>
<comment type="caution">
    <text evidence="3">The sequence shown here is derived from an EMBL/GenBank/DDBJ whole genome shotgun (WGS) entry which is preliminary data.</text>
</comment>
<dbReference type="Proteomes" id="UP000004431">
    <property type="component" value="Unassembled WGS sequence"/>
</dbReference>
<keyword evidence="1" id="KW-0175">Coiled coil</keyword>
<evidence type="ECO:0000313" key="4">
    <source>
        <dbReference type="Proteomes" id="UP000004431"/>
    </source>
</evidence>
<feature type="coiled-coil region" evidence="1">
    <location>
        <begin position="75"/>
        <end position="172"/>
    </location>
</feature>
<keyword evidence="4" id="KW-1185">Reference proteome</keyword>
<name>A0ABP2J631_9ACTN</name>
<feature type="domain" description="C4-type zinc ribbon" evidence="2">
    <location>
        <begin position="203"/>
        <end position="232"/>
    </location>
</feature>
<evidence type="ECO:0000256" key="1">
    <source>
        <dbReference type="SAM" id="Coils"/>
    </source>
</evidence>
<proteinExistence type="predicted"/>
<dbReference type="EMBL" id="AEDQ01000003">
    <property type="protein sequence ID" value="EFL44704.1"/>
    <property type="molecule type" value="Genomic_DNA"/>
</dbReference>
<dbReference type="RefSeq" id="WP_006303479.1">
    <property type="nucleotide sequence ID" value="NZ_AEDQ01000003.1"/>
</dbReference>
<evidence type="ECO:0000259" key="2">
    <source>
        <dbReference type="Pfam" id="PF02591"/>
    </source>
</evidence>
<protein>
    <submittedName>
        <fullName evidence="3">Zinc ribbon domain protein</fullName>
    </submittedName>
</protein>
<dbReference type="Pfam" id="PF02591">
    <property type="entry name" value="Zn_ribbon_9"/>
    <property type="match status" value="1"/>
</dbReference>